<sequence length="138" mass="15520">TCWASAVCKHSSRTGSTNIAKRLRERHAEVPTRSDLAWPGPPPASATGLRAHRHRSPRGVRCRITTRKPFMDMLLGEREGYLSGEGKSDGHQRRWDHGAWPATVILEFCTQYLYVPLGMYCALISGLEFLVLRDSDNL</sequence>
<dbReference type="EMBL" id="KQ976690">
    <property type="protein sequence ID" value="KYM78078.1"/>
    <property type="molecule type" value="Genomic_DNA"/>
</dbReference>
<evidence type="ECO:0000256" key="2">
    <source>
        <dbReference type="SAM" id="Phobius"/>
    </source>
</evidence>
<name>A0A195B0S2_9HYME</name>
<dbReference type="AlphaFoldDB" id="A0A195B0S2"/>
<organism evidence="3 4">
    <name type="scientific">Atta colombica</name>
    <dbReference type="NCBI Taxonomy" id="520822"/>
    <lineage>
        <taxon>Eukaryota</taxon>
        <taxon>Metazoa</taxon>
        <taxon>Ecdysozoa</taxon>
        <taxon>Arthropoda</taxon>
        <taxon>Hexapoda</taxon>
        <taxon>Insecta</taxon>
        <taxon>Pterygota</taxon>
        <taxon>Neoptera</taxon>
        <taxon>Endopterygota</taxon>
        <taxon>Hymenoptera</taxon>
        <taxon>Apocrita</taxon>
        <taxon>Aculeata</taxon>
        <taxon>Formicoidea</taxon>
        <taxon>Formicidae</taxon>
        <taxon>Myrmicinae</taxon>
        <taxon>Atta</taxon>
    </lineage>
</organism>
<accession>A0A195B0S2</accession>
<evidence type="ECO:0000313" key="4">
    <source>
        <dbReference type="Proteomes" id="UP000078540"/>
    </source>
</evidence>
<keyword evidence="4" id="KW-1185">Reference proteome</keyword>
<protein>
    <submittedName>
        <fullName evidence="3">Uncharacterized protein</fullName>
    </submittedName>
</protein>
<feature type="transmembrane region" description="Helical" evidence="2">
    <location>
        <begin position="112"/>
        <end position="132"/>
    </location>
</feature>
<feature type="region of interest" description="Disordered" evidence="1">
    <location>
        <begin position="30"/>
        <end position="50"/>
    </location>
</feature>
<dbReference type="Proteomes" id="UP000078540">
    <property type="component" value="Unassembled WGS sequence"/>
</dbReference>
<gene>
    <name evidence="3" type="ORF">ALC53_11546</name>
</gene>
<evidence type="ECO:0000313" key="3">
    <source>
        <dbReference type="EMBL" id="KYM78078.1"/>
    </source>
</evidence>
<keyword evidence="2" id="KW-0812">Transmembrane</keyword>
<keyword evidence="2" id="KW-0472">Membrane</keyword>
<reference evidence="3 4" key="1">
    <citation type="submission" date="2015-09" db="EMBL/GenBank/DDBJ databases">
        <title>Atta colombica WGS genome.</title>
        <authorList>
            <person name="Nygaard S."/>
            <person name="Hu H."/>
            <person name="Boomsma J."/>
            <person name="Zhang G."/>
        </authorList>
    </citation>
    <scope>NUCLEOTIDE SEQUENCE [LARGE SCALE GENOMIC DNA]</scope>
    <source>
        <strain evidence="3">Treedump-2</strain>
        <tissue evidence="3">Whole body</tissue>
    </source>
</reference>
<feature type="non-terminal residue" evidence="3">
    <location>
        <position position="1"/>
    </location>
</feature>
<keyword evidence="2" id="KW-1133">Transmembrane helix</keyword>
<proteinExistence type="predicted"/>
<evidence type="ECO:0000256" key="1">
    <source>
        <dbReference type="SAM" id="MobiDB-lite"/>
    </source>
</evidence>